<reference evidence="4" key="2">
    <citation type="submission" date="2018-07" db="EMBL/GenBank/DDBJ databases">
        <authorList>
            <person name="Quirk P.G."/>
            <person name="Krulwich T.A."/>
        </authorList>
    </citation>
    <scope>NUCLEOTIDE SEQUENCE</scope>
</reference>
<dbReference type="AlphaFoldDB" id="A0A336MKM3"/>
<protein>
    <submittedName>
        <fullName evidence="4">CSON013605 protein</fullName>
    </submittedName>
</protein>
<evidence type="ECO:0000313" key="3">
    <source>
        <dbReference type="EMBL" id="SSX06244.1"/>
    </source>
</evidence>
<dbReference type="VEuPathDB" id="VectorBase:CSON013605"/>
<keyword evidence="1" id="KW-0472">Membrane</keyword>
<feature type="signal peptide" evidence="2">
    <location>
        <begin position="1"/>
        <end position="25"/>
    </location>
</feature>
<dbReference type="GO" id="GO:0016020">
    <property type="term" value="C:membrane"/>
    <property type="evidence" value="ECO:0007669"/>
    <property type="project" value="TreeGrafter"/>
</dbReference>
<evidence type="ECO:0000313" key="4">
    <source>
        <dbReference type="EMBL" id="SSX26598.1"/>
    </source>
</evidence>
<proteinExistence type="predicted"/>
<sequence>MAKFRYLSHFVLLSIFFGGIEHVTCVKIFPGVEIVEAQINNEELDMLRNSDNMSDSIFQYLKTHELKLELSTLLNASYLAKKSNNASDSFLSNIFITPAEARKRDKGGIGYVLLMGGMLGKMMAAMGFGGVAMLAMKALGASLAALMLSSVVGLKKLSEQGNHESHVQYIFRKARDFFDQQEINIVDGLSFNKDTSRAARSINVDSSAIESANTIESREDALENYVSERAMNFFQERSLNLDMMSVGRAVSQVIPEEVKESMRSMVGEARKKKKKLLKKLLPLLGLVKLKAQGLILLALVGIAIIAKKALVIGVIALVLAKLGLIKAIIAKVSSKASGAAALGDLIGGLGGGSSSGGEAVAYQAYAPQSSY</sequence>
<dbReference type="EMBL" id="UFQT01000690">
    <property type="protein sequence ID" value="SSX26598.1"/>
    <property type="molecule type" value="Genomic_DNA"/>
</dbReference>
<evidence type="ECO:0000256" key="2">
    <source>
        <dbReference type="SAM" id="SignalP"/>
    </source>
</evidence>
<feature type="transmembrane region" description="Helical" evidence="1">
    <location>
        <begin position="134"/>
        <end position="154"/>
    </location>
</feature>
<feature type="transmembrane region" description="Helical" evidence="1">
    <location>
        <begin position="280"/>
        <end position="304"/>
    </location>
</feature>
<evidence type="ECO:0000256" key="1">
    <source>
        <dbReference type="SAM" id="Phobius"/>
    </source>
</evidence>
<dbReference type="Pfam" id="PF07898">
    <property type="entry name" value="DUF1676"/>
    <property type="match status" value="2"/>
</dbReference>
<feature type="transmembrane region" description="Helical" evidence="1">
    <location>
        <begin position="310"/>
        <end position="329"/>
    </location>
</feature>
<reference evidence="3" key="1">
    <citation type="submission" date="2018-04" db="EMBL/GenBank/DDBJ databases">
        <authorList>
            <person name="Go L.Y."/>
            <person name="Mitchell J.A."/>
        </authorList>
    </citation>
    <scope>NUCLEOTIDE SEQUENCE</scope>
    <source>
        <tissue evidence="3">Whole organism</tissue>
    </source>
</reference>
<dbReference type="InterPro" id="IPR012464">
    <property type="entry name" value="DUF1676"/>
</dbReference>
<dbReference type="EMBL" id="UFQS01000690">
    <property type="protein sequence ID" value="SSX06244.1"/>
    <property type="molecule type" value="Genomic_DNA"/>
</dbReference>
<dbReference type="PANTHER" id="PTHR21879:SF23">
    <property type="entry name" value="IP06949P"/>
    <property type="match status" value="1"/>
</dbReference>
<name>A0A336MKM3_CULSO</name>
<keyword evidence="1" id="KW-0812">Transmembrane</keyword>
<feature type="transmembrane region" description="Helical" evidence="1">
    <location>
        <begin position="109"/>
        <end position="128"/>
    </location>
</feature>
<feature type="chain" id="PRO_5036062358" evidence="2">
    <location>
        <begin position="26"/>
        <end position="371"/>
    </location>
</feature>
<dbReference type="PANTHER" id="PTHR21879">
    <property type="entry name" value="FI03362P-RELATED-RELATED"/>
    <property type="match status" value="1"/>
</dbReference>
<accession>A0A336MKM3</accession>
<keyword evidence="2" id="KW-0732">Signal</keyword>
<keyword evidence="1" id="KW-1133">Transmembrane helix</keyword>
<gene>
    <name evidence="4" type="primary">CSON013605</name>
</gene>
<organism evidence="4">
    <name type="scientific">Culicoides sonorensis</name>
    <name type="common">Biting midge</name>
    <dbReference type="NCBI Taxonomy" id="179676"/>
    <lineage>
        <taxon>Eukaryota</taxon>
        <taxon>Metazoa</taxon>
        <taxon>Ecdysozoa</taxon>
        <taxon>Arthropoda</taxon>
        <taxon>Hexapoda</taxon>
        <taxon>Insecta</taxon>
        <taxon>Pterygota</taxon>
        <taxon>Neoptera</taxon>
        <taxon>Endopterygota</taxon>
        <taxon>Diptera</taxon>
        <taxon>Nematocera</taxon>
        <taxon>Chironomoidea</taxon>
        <taxon>Ceratopogonidae</taxon>
        <taxon>Ceratopogoninae</taxon>
        <taxon>Culicoides</taxon>
        <taxon>Monoculicoides</taxon>
    </lineage>
</organism>